<comment type="caution">
    <text evidence="9">The sequence shown here is derived from an EMBL/GenBank/DDBJ whole genome shotgun (WGS) entry which is preliminary data.</text>
</comment>
<keyword evidence="10" id="KW-1185">Reference proteome</keyword>
<evidence type="ECO:0000313" key="10">
    <source>
        <dbReference type="Proteomes" id="UP001491310"/>
    </source>
</evidence>
<comment type="similarity">
    <text evidence="2">Belongs to the TUBGCP family.</text>
</comment>
<dbReference type="InterPro" id="IPR041470">
    <property type="entry name" value="GCP_N"/>
</dbReference>
<evidence type="ECO:0000256" key="4">
    <source>
        <dbReference type="ARBA" id="ARBA00022701"/>
    </source>
</evidence>
<dbReference type="PANTHER" id="PTHR19302">
    <property type="entry name" value="GAMMA TUBULIN COMPLEX PROTEIN"/>
    <property type="match status" value="1"/>
</dbReference>
<gene>
    <name evidence="9" type="ORF">WJX75_002790</name>
</gene>
<dbReference type="CDD" id="cd22572">
    <property type="entry name" value="GCP5_NTD"/>
    <property type="match status" value="1"/>
</dbReference>
<evidence type="ECO:0000256" key="3">
    <source>
        <dbReference type="ARBA" id="ARBA00022490"/>
    </source>
</evidence>
<keyword evidence="3" id="KW-0963">Cytoplasm</keyword>
<evidence type="ECO:0000313" key="9">
    <source>
        <dbReference type="EMBL" id="KAK9902056.1"/>
    </source>
</evidence>
<reference evidence="9 10" key="1">
    <citation type="journal article" date="2024" name="Nat. Commun.">
        <title>Phylogenomics reveals the evolutionary origins of lichenization in chlorophyte algae.</title>
        <authorList>
            <person name="Puginier C."/>
            <person name="Libourel C."/>
            <person name="Otte J."/>
            <person name="Skaloud P."/>
            <person name="Haon M."/>
            <person name="Grisel S."/>
            <person name="Petersen M."/>
            <person name="Berrin J.G."/>
            <person name="Delaux P.M."/>
            <person name="Dal Grande F."/>
            <person name="Keller J."/>
        </authorList>
    </citation>
    <scope>NUCLEOTIDE SEQUENCE [LARGE SCALE GENOMIC DNA]</scope>
    <source>
        <strain evidence="9 10">SAG 216-7</strain>
    </source>
</reference>
<evidence type="ECO:0000259" key="7">
    <source>
        <dbReference type="Pfam" id="PF04130"/>
    </source>
</evidence>
<evidence type="ECO:0000256" key="2">
    <source>
        <dbReference type="ARBA" id="ARBA00010337"/>
    </source>
</evidence>
<feature type="compositionally biased region" description="Low complexity" evidence="6">
    <location>
        <begin position="181"/>
        <end position="190"/>
    </location>
</feature>
<evidence type="ECO:0000256" key="6">
    <source>
        <dbReference type="SAM" id="MobiDB-lite"/>
    </source>
</evidence>
<dbReference type="Pfam" id="PF04130">
    <property type="entry name" value="GCP_C_terminal"/>
    <property type="match status" value="1"/>
</dbReference>
<evidence type="ECO:0008006" key="11">
    <source>
        <dbReference type="Google" id="ProtNLM"/>
    </source>
</evidence>
<proteinExistence type="inferred from homology"/>
<dbReference type="InterPro" id="IPR059169">
    <property type="entry name" value="GCP5_N_ext"/>
</dbReference>
<evidence type="ECO:0000259" key="8">
    <source>
        <dbReference type="Pfam" id="PF17681"/>
    </source>
</evidence>
<dbReference type="PANTHER" id="PTHR19302:SF33">
    <property type="entry name" value="GAMMA-TUBULIN COMPLEX COMPONENT 5"/>
    <property type="match status" value="1"/>
</dbReference>
<dbReference type="EMBL" id="JALJOT010000016">
    <property type="protein sequence ID" value="KAK9902056.1"/>
    <property type="molecule type" value="Genomic_DNA"/>
</dbReference>
<feature type="domain" description="Gamma tubulin complex component C-terminal" evidence="7">
    <location>
        <begin position="844"/>
        <end position="1133"/>
    </location>
</feature>
<evidence type="ECO:0000256" key="5">
    <source>
        <dbReference type="ARBA" id="ARBA00023212"/>
    </source>
</evidence>
<dbReference type="Proteomes" id="UP001491310">
    <property type="component" value="Unassembled WGS sequence"/>
</dbReference>
<dbReference type="InterPro" id="IPR042241">
    <property type="entry name" value="GCP_C_sf"/>
</dbReference>
<feature type="region of interest" description="Disordered" evidence="6">
    <location>
        <begin position="181"/>
        <end position="203"/>
    </location>
</feature>
<protein>
    <recommendedName>
        <fullName evidence="11">Gamma-tubulin complex component</fullName>
    </recommendedName>
</protein>
<feature type="domain" description="Gamma tubulin complex component protein N-terminal" evidence="8">
    <location>
        <begin position="267"/>
        <end position="545"/>
    </location>
</feature>
<dbReference type="Gene3D" id="1.20.120.1900">
    <property type="entry name" value="Gamma-tubulin complex, C-terminal domain"/>
    <property type="match status" value="1"/>
</dbReference>
<dbReference type="InterPro" id="IPR040457">
    <property type="entry name" value="GCP_C"/>
</dbReference>
<evidence type="ECO:0000256" key="1">
    <source>
        <dbReference type="ARBA" id="ARBA00004245"/>
    </source>
</evidence>
<dbReference type="Pfam" id="PF17681">
    <property type="entry name" value="GCP_N_terminal"/>
    <property type="match status" value="1"/>
</dbReference>
<feature type="region of interest" description="Disordered" evidence="6">
    <location>
        <begin position="122"/>
        <end position="151"/>
    </location>
</feature>
<dbReference type="InterPro" id="IPR007259">
    <property type="entry name" value="GCP"/>
</dbReference>
<keyword evidence="4" id="KW-0493">Microtubule</keyword>
<keyword evidence="5" id="KW-0206">Cytoskeleton</keyword>
<sequence length="1135" mass="121666">MAALSDFGYIKRSNRQQLLSRLVCKILNVQPGDDNHELALEYCLHNVDFHRYGDTSPNSVDEEYDSLQARMGVNAQFGKQRALQQLRTLFLQQPLSRDTLEIHHRVLSALLTLSRRPLKHPYTAPSFLTRPAPESSLYPGDSEDAGSEVSELSAWDGDVIGPDELSDWSDDGTDLIRAASPTEPASAAPAIRAPVSPTKPSWQRLSDSWEAGKVGKVRLQPAHAADSPAYGDGCLLQLLAATRGRGVPFITPSARLFFTEQDLVFQVLHMLQGSPSPGRALTLKPDLDLYEVTAGAHVAHLSPGCLQNMLNRFTGSGTISYRLNMFVRGVRAAATMPSHARTPTVAPTLAAFAAALADELAAVQSALMGVQEDFAAHARAGGNSGEDVGLIALEAAVKAPMRRLRLLEAVMSALDVGKPGASSAASQAAALLDGLHTLLGSLAADATPPGRAEVAVVLRLLLRSARPLLDALDAWLEHGLLTDSKEFFICSGADVPVEDASFWHGGGFQLRKGTDGSIVCPSFLRPLVGDILSAGKSVLLLRARQLQYSRSAPALPAAEVGALGRLPLHNDILQRLQHAVSSEELPEAGAASIQSTSDGSLAERMAATNAYHLASSCSRLNAGALAAERAADAFSAAACRAAAMQRLPGHADVIGRPLRLPGERGSGLSRHLAGKAGVRGEAGGYAYSASSPSGLPTPTGVNGVPFAGAPADLSTISGTDEGLKDWYMRMLEAMRKPTGLLDAETCRATKAPFGGRENCHVPAHVQATLINAFSGKAVQQMWGAKWKQHEADDGGLNTWLLALRDPDLPLVDVAIQECLLAPIQERVERIGRQLLGSLMGSWGLRQELTALQNVYLLASPAMQPFADSLFALLAEQGDKPLEATGAQLFELQGHLEQCLSDEQHGHLLPAHAVTLDIRGTGAAPEKWNTIAALHPLRLKLQLPWPLSLVVQERHVEQYNDVLTFLLQMSWVRAALQGLRDIGSPAARGIDACDGLCWQMTHFATHLHGFVLDCLMHTVVPQLTQALEAARTLDDVAAAHDEFLEAAARAAMVAKDRTCLLVLQAVTKLLDLALRFADVAKGAAAATDDIAEIGRVWQDRHRYLMRLLTARTLRSGGFASLEQLAAHLDFNRFYCS</sequence>
<name>A0ABR2YC44_9CHLO</name>
<organism evidence="9 10">
    <name type="scientific">Coccomyxa subellipsoidea</name>
    <dbReference type="NCBI Taxonomy" id="248742"/>
    <lineage>
        <taxon>Eukaryota</taxon>
        <taxon>Viridiplantae</taxon>
        <taxon>Chlorophyta</taxon>
        <taxon>core chlorophytes</taxon>
        <taxon>Trebouxiophyceae</taxon>
        <taxon>Trebouxiophyceae incertae sedis</taxon>
        <taxon>Coccomyxaceae</taxon>
        <taxon>Coccomyxa</taxon>
    </lineage>
</organism>
<accession>A0ABR2YC44</accession>
<comment type="subcellular location">
    <subcellularLocation>
        <location evidence="1">Cytoplasm</location>
        <location evidence="1">Cytoskeleton</location>
    </subcellularLocation>
</comment>